<organism evidence="2 3">
    <name type="scientific">Tanacetum coccineum</name>
    <dbReference type="NCBI Taxonomy" id="301880"/>
    <lineage>
        <taxon>Eukaryota</taxon>
        <taxon>Viridiplantae</taxon>
        <taxon>Streptophyta</taxon>
        <taxon>Embryophyta</taxon>
        <taxon>Tracheophyta</taxon>
        <taxon>Spermatophyta</taxon>
        <taxon>Magnoliopsida</taxon>
        <taxon>eudicotyledons</taxon>
        <taxon>Gunneridae</taxon>
        <taxon>Pentapetalae</taxon>
        <taxon>asterids</taxon>
        <taxon>campanulids</taxon>
        <taxon>Asterales</taxon>
        <taxon>Asteraceae</taxon>
        <taxon>Asteroideae</taxon>
        <taxon>Anthemideae</taxon>
        <taxon>Anthemidinae</taxon>
        <taxon>Tanacetum</taxon>
    </lineage>
</organism>
<gene>
    <name evidence="2" type="ORF">Tco_0839152</name>
</gene>
<accession>A0ABQ5APU8</accession>
<dbReference type="InterPro" id="IPR001584">
    <property type="entry name" value="Integrase_cat-core"/>
</dbReference>
<evidence type="ECO:0000313" key="3">
    <source>
        <dbReference type="Proteomes" id="UP001151760"/>
    </source>
</evidence>
<dbReference type="PANTHER" id="PTHR46148">
    <property type="entry name" value="CHROMO DOMAIN-CONTAINING PROTEIN"/>
    <property type="match status" value="1"/>
</dbReference>
<comment type="caution">
    <text evidence="2">The sequence shown here is derived from an EMBL/GenBank/DDBJ whole genome shotgun (WGS) entry which is preliminary data.</text>
</comment>
<proteinExistence type="predicted"/>
<keyword evidence="3" id="KW-1185">Reference proteome</keyword>
<keyword evidence="2" id="KW-0808">Transferase</keyword>
<dbReference type="GO" id="GO:0003964">
    <property type="term" value="F:RNA-directed DNA polymerase activity"/>
    <property type="evidence" value="ECO:0007669"/>
    <property type="project" value="UniProtKB-KW"/>
</dbReference>
<feature type="domain" description="Integrase catalytic" evidence="1">
    <location>
        <begin position="1"/>
        <end position="66"/>
    </location>
</feature>
<keyword evidence="2" id="KW-0548">Nucleotidyltransferase</keyword>
<dbReference type="InterPro" id="IPR056924">
    <property type="entry name" value="SH3_Tf2-1"/>
</dbReference>
<reference evidence="2" key="1">
    <citation type="journal article" date="2022" name="Int. J. Mol. Sci.">
        <title>Draft Genome of Tanacetum Coccineum: Genomic Comparison of Closely Related Tanacetum-Family Plants.</title>
        <authorList>
            <person name="Yamashiro T."/>
            <person name="Shiraishi A."/>
            <person name="Nakayama K."/>
            <person name="Satake H."/>
        </authorList>
    </citation>
    <scope>NUCLEOTIDE SEQUENCE</scope>
</reference>
<evidence type="ECO:0000259" key="1">
    <source>
        <dbReference type="PROSITE" id="PS50994"/>
    </source>
</evidence>
<dbReference type="EMBL" id="BQNB010012528">
    <property type="protein sequence ID" value="GJT04690.1"/>
    <property type="molecule type" value="Genomic_DNA"/>
</dbReference>
<sequence length="651" mass="73091">MGIAYHPLTDGQSERTIQTLEDMLRACVIDFRKGWDKHLPLVKFSYNNNYYTSIKTAPFEALYGRKCQSPICEARVGDSQLTGPEIVHATTKKIIQIKIRIQAARDRQKSYTYARRKQGKLNPRYIGSFKILAKVGTVAYRLELPEQLSRVHSTFHVSNLKKCLSDKTLAILLDEIQIDDQLHFIEEPVEIMDHEVKRLKQSRIPIVKVAVRNVYLHSWFVDCLRSLLSKVASIILISSDSSEESGIVHFSGYPIWHDSYRHPTDVPTIVPIVLEAAAVLAPPAGALDLDTQVTSETDPSRDPSSLVHALAAPITSPFLCSALHSTSSETSLPSSPSTQVFPSTTITPPASRQIVLSPFGIPFRPAILVLPDQEIPFGRSYRTHPNKALMLLTAKKRVYPFHARIPANPTHSSSPVSVGPSRKRCKAPTIDSLLIRADLLPPCKRLRDPSSTYCHEVSVDISTEVDIEDSIETMAEEDIERYSKSNIDSDILADIEADIATKVAAIIKSDTAADAIAVVEGVRDDEVQVDTEYSARGIVEIGVDVITKSEVHDDILMPIIDIEKEQRAQETRVIIADTKRARLLDMIRVLEGSNIRLRDALGVEREMTASVERHLGYMSEELRQIRMAYQYDRADFRRYETFAMRRLGYRP</sequence>
<evidence type="ECO:0000313" key="2">
    <source>
        <dbReference type="EMBL" id="GJT04690.1"/>
    </source>
</evidence>
<dbReference type="PROSITE" id="PS50994">
    <property type="entry name" value="INTEGRASE"/>
    <property type="match status" value="1"/>
</dbReference>
<dbReference type="PANTHER" id="PTHR46148:SF59">
    <property type="entry name" value="NUCLEOTIDYLTRANSFERASE, RIBONUCLEASE H"/>
    <property type="match status" value="1"/>
</dbReference>
<dbReference type="Proteomes" id="UP001151760">
    <property type="component" value="Unassembled WGS sequence"/>
</dbReference>
<protein>
    <submittedName>
        <fullName evidence="2">Reverse transcriptase domain-containing protein</fullName>
    </submittedName>
</protein>
<keyword evidence="2" id="KW-0695">RNA-directed DNA polymerase</keyword>
<reference evidence="2" key="2">
    <citation type="submission" date="2022-01" db="EMBL/GenBank/DDBJ databases">
        <authorList>
            <person name="Yamashiro T."/>
            <person name="Shiraishi A."/>
            <person name="Satake H."/>
            <person name="Nakayama K."/>
        </authorList>
    </citation>
    <scope>NUCLEOTIDE SEQUENCE</scope>
</reference>
<dbReference type="SUPFAM" id="SSF53098">
    <property type="entry name" value="Ribonuclease H-like"/>
    <property type="match status" value="1"/>
</dbReference>
<dbReference type="InterPro" id="IPR012337">
    <property type="entry name" value="RNaseH-like_sf"/>
</dbReference>
<dbReference type="Pfam" id="PF24626">
    <property type="entry name" value="SH3_Tf2-1"/>
    <property type="match status" value="1"/>
</dbReference>
<dbReference type="Gene3D" id="3.30.420.10">
    <property type="entry name" value="Ribonuclease H-like superfamily/Ribonuclease H"/>
    <property type="match status" value="1"/>
</dbReference>
<name>A0ABQ5APU8_9ASTR</name>
<dbReference type="InterPro" id="IPR036397">
    <property type="entry name" value="RNaseH_sf"/>
</dbReference>